<keyword evidence="3" id="KW-1185">Reference proteome</keyword>
<dbReference type="NCBIfam" id="TIGR01383">
    <property type="entry name" value="not_thiJ"/>
    <property type="match status" value="1"/>
</dbReference>
<dbReference type="EMBL" id="JAPFFF010000058">
    <property type="protein sequence ID" value="KAK8837813.1"/>
    <property type="molecule type" value="Genomic_DNA"/>
</dbReference>
<proteinExistence type="predicted"/>
<comment type="caution">
    <text evidence="2">The sequence shown here is derived from an EMBL/GenBank/DDBJ whole genome shotgun (WGS) entry which is preliminary data.</text>
</comment>
<reference evidence="2 3" key="1">
    <citation type="submission" date="2024-04" db="EMBL/GenBank/DDBJ databases">
        <title>Tritrichomonas musculus Genome.</title>
        <authorList>
            <person name="Alves-Ferreira E."/>
            <person name="Grigg M."/>
            <person name="Lorenzi H."/>
            <person name="Galac M."/>
        </authorList>
    </citation>
    <scope>NUCLEOTIDE SEQUENCE [LARGE SCALE GENOMIC DNA]</scope>
    <source>
        <strain evidence="2 3">EAF2021</strain>
    </source>
</reference>
<evidence type="ECO:0000313" key="3">
    <source>
        <dbReference type="Proteomes" id="UP001470230"/>
    </source>
</evidence>
<dbReference type="Proteomes" id="UP001470230">
    <property type="component" value="Unassembled WGS sequence"/>
</dbReference>
<organism evidence="2 3">
    <name type="scientific">Tritrichomonas musculus</name>
    <dbReference type="NCBI Taxonomy" id="1915356"/>
    <lineage>
        <taxon>Eukaryota</taxon>
        <taxon>Metamonada</taxon>
        <taxon>Parabasalia</taxon>
        <taxon>Tritrichomonadida</taxon>
        <taxon>Tritrichomonadidae</taxon>
        <taxon>Tritrichomonas</taxon>
    </lineage>
</organism>
<dbReference type="InterPro" id="IPR029062">
    <property type="entry name" value="Class_I_gatase-like"/>
</dbReference>
<dbReference type="PANTHER" id="PTHR48094">
    <property type="entry name" value="PROTEIN/NUCLEIC ACID DEGLYCASE DJ-1-RELATED"/>
    <property type="match status" value="1"/>
</dbReference>
<evidence type="ECO:0000259" key="1">
    <source>
        <dbReference type="Pfam" id="PF01965"/>
    </source>
</evidence>
<dbReference type="InterPro" id="IPR002818">
    <property type="entry name" value="DJ-1/PfpI"/>
</dbReference>
<gene>
    <name evidence="2" type="ORF">M9Y10_036351</name>
</gene>
<feature type="domain" description="DJ-1/PfpI" evidence="1">
    <location>
        <begin position="2"/>
        <end position="169"/>
    </location>
</feature>
<dbReference type="Gene3D" id="3.40.50.880">
    <property type="match status" value="1"/>
</dbReference>
<dbReference type="CDD" id="cd03135">
    <property type="entry name" value="GATase1_DJ-1"/>
    <property type="match status" value="1"/>
</dbReference>
<protein>
    <recommendedName>
        <fullName evidence="1">DJ-1/PfpI domain-containing protein</fullName>
    </recommendedName>
</protein>
<dbReference type="Pfam" id="PF01965">
    <property type="entry name" value="DJ-1_PfpI"/>
    <property type="match status" value="1"/>
</dbReference>
<accession>A0ABR2GVX5</accession>
<dbReference type="InterPro" id="IPR006287">
    <property type="entry name" value="DJ-1"/>
</dbReference>
<name>A0ABR2GVX5_9EUKA</name>
<dbReference type="InterPro" id="IPR050325">
    <property type="entry name" value="Prot/Nucl_acid_deglycase"/>
</dbReference>
<dbReference type="PANTHER" id="PTHR48094:SF12">
    <property type="entry name" value="PARKINSON DISEASE PROTEIN 7 HOMOLOG"/>
    <property type="match status" value="1"/>
</dbReference>
<sequence>MKKVVILLAPGFEPLEAAAPADILRRAGAQVIYAAVGSRTLTVEGCHGISIHADKNFNELDKSLFDAIVLPGGLPGATNLAQDVKVVESVKNHVKNNKIVAAICASPGVVLADACKVVRGKRACSYPGFDDKITENGGTKVEDKVCVDGKLITSRGPGTAILFGLAVAEALFGKEKAQKVQEAMLVVD</sequence>
<dbReference type="SUPFAM" id="SSF52317">
    <property type="entry name" value="Class I glutamine amidotransferase-like"/>
    <property type="match status" value="1"/>
</dbReference>
<evidence type="ECO:0000313" key="2">
    <source>
        <dbReference type="EMBL" id="KAK8837813.1"/>
    </source>
</evidence>